<comment type="catalytic activity">
    <reaction evidence="11">
        <text>L-threonyl-[protein] + ATP = O-phospho-L-threonyl-[protein] + ADP + H(+)</text>
        <dbReference type="Rhea" id="RHEA:46608"/>
        <dbReference type="Rhea" id="RHEA-COMP:11060"/>
        <dbReference type="Rhea" id="RHEA-COMP:11605"/>
        <dbReference type="ChEBI" id="CHEBI:15378"/>
        <dbReference type="ChEBI" id="CHEBI:30013"/>
        <dbReference type="ChEBI" id="CHEBI:30616"/>
        <dbReference type="ChEBI" id="CHEBI:61977"/>
        <dbReference type="ChEBI" id="CHEBI:456216"/>
        <dbReference type="EC" id="2.7.11.1"/>
    </reaction>
</comment>
<dbReference type="InterPro" id="IPR011009">
    <property type="entry name" value="Kinase-like_dom_sf"/>
</dbReference>
<evidence type="ECO:0000256" key="13">
    <source>
        <dbReference type="PROSITE-ProRule" id="PRU10141"/>
    </source>
</evidence>
<dbReference type="InterPro" id="IPR001245">
    <property type="entry name" value="Ser-Thr/Tyr_kinase_cat_dom"/>
</dbReference>
<dbReference type="GO" id="GO:0004674">
    <property type="term" value="F:protein serine/threonine kinase activity"/>
    <property type="evidence" value="ECO:0007669"/>
    <property type="project" value="UniProtKB-EC"/>
</dbReference>
<dbReference type="Gene3D" id="3.30.200.20">
    <property type="entry name" value="Phosphorylase Kinase, domain 1"/>
    <property type="match status" value="1"/>
</dbReference>
<evidence type="ECO:0000256" key="9">
    <source>
        <dbReference type="ARBA" id="ARBA00022989"/>
    </source>
</evidence>
<evidence type="ECO:0000256" key="3">
    <source>
        <dbReference type="ARBA" id="ARBA00022553"/>
    </source>
</evidence>
<evidence type="ECO:0000256" key="12">
    <source>
        <dbReference type="ARBA" id="ARBA00048679"/>
    </source>
</evidence>
<evidence type="ECO:0000256" key="8">
    <source>
        <dbReference type="ARBA" id="ARBA00022840"/>
    </source>
</evidence>
<dbReference type="InterPro" id="IPR000719">
    <property type="entry name" value="Prot_kinase_dom"/>
</dbReference>
<organism evidence="17 18">
    <name type="scientific">Parasponia andersonii</name>
    <name type="common">Sponia andersonii</name>
    <dbReference type="NCBI Taxonomy" id="3476"/>
    <lineage>
        <taxon>Eukaryota</taxon>
        <taxon>Viridiplantae</taxon>
        <taxon>Streptophyta</taxon>
        <taxon>Embryophyta</taxon>
        <taxon>Tracheophyta</taxon>
        <taxon>Spermatophyta</taxon>
        <taxon>Magnoliopsida</taxon>
        <taxon>eudicotyledons</taxon>
        <taxon>Gunneridae</taxon>
        <taxon>Pentapetalae</taxon>
        <taxon>rosids</taxon>
        <taxon>fabids</taxon>
        <taxon>Rosales</taxon>
        <taxon>Cannabaceae</taxon>
        <taxon>Parasponia</taxon>
    </lineage>
</organism>
<sequence>MSVPGSSSSSGPGEAEASGNSISQKLNSKTPFLSLKLYVVIAILCLCVFAAFLLVYLCVRANRVSRKRRNKMRVKHSSGSIPLVSKEIVEIKASDRAKSKLDSAKAEVQIGDSDLNLKKEMKAGAGDGEVRVDVHVERGKISEESDASCGSRSDASVEPQNIGWGRWYGLKELEMATRGFSEENVIGEGGYGIVYRGVLQDGSVVAVKNLLNNKGQAEKEFKVEVEAIGKVRHKNLVGLVGYCADGPQRMLVYEYIDNGNLEQWLHGDVGPVSPLTWDIRMKIAIGTAKGYVSPEYASTGMLNEGSDVYSFGVLLMEIITGRSPIDYSRPAGEMNLVDWFKGMVANRRGEEVVDPLVEVQPPPRILKRALLVCLRCIDLDEPRAARDKDLLPTRVAASNKVPYPPEHSEIGDTGAERSRWR</sequence>
<dbReference type="GO" id="GO:0016020">
    <property type="term" value="C:membrane"/>
    <property type="evidence" value="ECO:0007669"/>
    <property type="project" value="UniProtKB-SubCell"/>
</dbReference>
<evidence type="ECO:0000256" key="4">
    <source>
        <dbReference type="ARBA" id="ARBA00022679"/>
    </source>
</evidence>
<dbReference type="PROSITE" id="PS00107">
    <property type="entry name" value="PROTEIN_KINASE_ATP"/>
    <property type="match status" value="1"/>
</dbReference>
<name>A0A2P5CA16_PARAD</name>
<feature type="compositionally biased region" description="Low complexity" evidence="14">
    <location>
        <begin position="1"/>
        <end position="19"/>
    </location>
</feature>
<keyword evidence="4" id="KW-0808">Transferase</keyword>
<evidence type="ECO:0000313" key="17">
    <source>
        <dbReference type="EMBL" id="PON57882.1"/>
    </source>
</evidence>
<dbReference type="Gene3D" id="1.10.510.10">
    <property type="entry name" value="Transferase(Phosphotransferase) domain 1"/>
    <property type="match status" value="1"/>
</dbReference>
<feature type="region of interest" description="Disordered" evidence="14">
    <location>
        <begin position="396"/>
        <end position="421"/>
    </location>
</feature>
<evidence type="ECO:0000256" key="1">
    <source>
        <dbReference type="ARBA" id="ARBA00004167"/>
    </source>
</evidence>
<dbReference type="SUPFAM" id="SSF56112">
    <property type="entry name" value="Protein kinase-like (PK-like)"/>
    <property type="match status" value="1"/>
</dbReference>
<keyword evidence="3" id="KW-0597">Phosphoprotein</keyword>
<dbReference type="PANTHER" id="PTHR47984:SF31">
    <property type="entry name" value="OS03G0227900 PROTEIN"/>
    <property type="match status" value="1"/>
</dbReference>
<keyword evidence="18" id="KW-1185">Reference proteome</keyword>
<dbReference type="GO" id="GO:0005524">
    <property type="term" value="F:ATP binding"/>
    <property type="evidence" value="ECO:0007669"/>
    <property type="project" value="UniProtKB-UniRule"/>
</dbReference>
<keyword evidence="6 13" id="KW-0547">Nucleotide-binding</keyword>
<feature type="region of interest" description="Disordered" evidence="14">
    <location>
        <begin position="1"/>
        <end position="22"/>
    </location>
</feature>
<dbReference type="InterPro" id="IPR017441">
    <property type="entry name" value="Protein_kinase_ATP_BS"/>
</dbReference>
<keyword evidence="9 15" id="KW-1133">Transmembrane helix</keyword>
<feature type="binding site" evidence="13">
    <location>
        <position position="208"/>
    </location>
    <ligand>
        <name>ATP</name>
        <dbReference type="ChEBI" id="CHEBI:30616"/>
    </ligand>
</feature>
<evidence type="ECO:0000256" key="5">
    <source>
        <dbReference type="ARBA" id="ARBA00022692"/>
    </source>
</evidence>
<dbReference type="PROSITE" id="PS50011">
    <property type="entry name" value="PROTEIN_KINASE_DOM"/>
    <property type="match status" value="1"/>
</dbReference>
<keyword evidence="7 17" id="KW-0418">Kinase</keyword>
<comment type="subcellular location">
    <subcellularLocation>
        <location evidence="1">Membrane</location>
        <topology evidence="1">Single-pass membrane protein</topology>
    </subcellularLocation>
</comment>
<protein>
    <recommendedName>
        <fullName evidence="2">non-specific serine/threonine protein kinase</fullName>
        <ecNumber evidence="2">2.7.11.1</ecNumber>
    </recommendedName>
</protein>
<dbReference type="AlphaFoldDB" id="A0A2P5CA16"/>
<evidence type="ECO:0000313" key="18">
    <source>
        <dbReference type="Proteomes" id="UP000237105"/>
    </source>
</evidence>
<dbReference type="PANTHER" id="PTHR47984">
    <property type="entry name" value="OS01G0323000 PROTEIN"/>
    <property type="match status" value="1"/>
</dbReference>
<keyword evidence="8 13" id="KW-0067">ATP-binding</keyword>
<comment type="catalytic activity">
    <reaction evidence="12">
        <text>L-seryl-[protein] + ATP = O-phospho-L-seryl-[protein] + ADP + H(+)</text>
        <dbReference type="Rhea" id="RHEA:17989"/>
        <dbReference type="Rhea" id="RHEA-COMP:9863"/>
        <dbReference type="Rhea" id="RHEA-COMP:11604"/>
        <dbReference type="ChEBI" id="CHEBI:15378"/>
        <dbReference type="ChEBI" id="CHEBI:29999"/>
        <dbReference type="ChEBI" id="CHEBI:30616"/>
        <dbReference type="ChEBI" id="CHEBI:83421"/>
        <dbReference type="ChEBI" id="CHEBI:456216"/>
        <dbReference type="EC" id="2.7.11.1"/>
    </reaction>
</comment>
<feature type="transmembrane region" description="Helical" evidence="15">
    <location>
        <begin position="37"/>
        <end position="59"/>
    </location>
</feature>
<evidence type="ECO:0000256" key="14">
    <source>
        <dbReference type="SAM" id="MobiDB-lite"/>
    </source>
</evidence>
<comment type="caution">
    <text evidence="17">The sequence shown here is derived from an EMBL/GenBank/DDBJ whole genome shotgun (WGS) entry which is preliminary data.</text>
</comment>
<keyword evidence="5 15" id="KW-0812">Transmembrane</keyword>
<dbReference type="FunFam" id="3.30.200.20:FF:000173">
    <property type="entry name" value="Probable serine/threonine-protein kinase At1g01540"/>
    <property type="match status" value="1"/>
</dbReference>
<evidence type="ECO:0000256" key="6">
    <source>
        <dbReference type="ARBA" id="ARBA00022741"/>
    </source>
</evidence>
<reference evidence="18" key="1">
    <citation type="submission" date="2016-06" db="EMBL/GenBank/DDBJ databases">
        <title>Parallel loss of symbiosis genes in relatives of nitrogen-fixing non-legume Parasponia.</title>
        <authorList>
            <person name="Van Velzen R."/>
            <person name="Holmer R."/>
            <person name="Bu F."/>
            <person name="Rutten L."/>
            <person name="Van Zeijl A."/>
            <person name="Liu W."/>
            <person name="Santuari L."/>
            <person name="Cao Q."/>
            <person name="Sharma T."/>
            <person name="Shen D."/>
            <person name="Roswanjaya Y."/>
            <person name="Wardhani T."/>
            <person name="Kalhor M.S."/>
            <person name="Jansen J."/>
            <person name="Van den Hoogen J."/>
            <person name="Gungor B."/>
            <person name="Hartog M."/>
            <person name="Hontelez J."/>
            <person name="Verver J."/>
            <person name="Yang W.-C."/>
            <person name="Schijlen E."/>
            <person name="Repin R."/>
            <person name="Schilthuizen M."/>
            <person name="Schranz E."/>
            <person name="Heidstra R."/>
            <person name="Miyata K."/>
            <person name="Fedorova E."/>
            <person name="Kohlen W."/>
            <person name="Bisseling T."/>
            <person name="Smit S."/>
            <person name="Geurts R."/>
        </authorList>
    </citation>
    <scope>NUCLEOTIDE SEQUENCE [LARGE SCALE GENOMIC DNA]</scope>
    <source>
        <strain evidence="18">cv. WU1-14</strain>
    </source>
</reference>
<gene>
    <name evidence="17" type="ORF">PanWU01x14_170950</name>
</gene>
<keyword evidence="10 15" id="KW-0472">Membrane</keyword>
<dbReference type="InterPro" id="IPR052232">
    <property type="entry name" value="RLK_Ser/Thr-Kinase"/>
</dbReference>
<proteinExistence type="predicted"/>
<evidence type="ECO:0000256" key="7">
    <source>
        <dbReference type="ARBA" id="ARBA00022777"/>
    </source>
</evidence>
<evidence type="ECO:0000256" key="2">
    <source>
        <dbReference type="ARBA" id="ARBA00012513"/>
    </source>
</evidence>
<dbReference type="Pfam" id="PF07714">
    <property type="entry name" value="PK_Tyr_Ser-Thr"/>
    <property type="match status" value="2"/>
</dbReference>
<evidence type="ECO:0000256" key="10">
    <source>
        <dbReference type="ARBA" id="ARBA00023136"/>
    </source>
</evidence>
<accession>A0A2P5CA16</accession>
<dbReference type="Proteomes" id="UP000237105">
    <property type="component" value="Unassembled WGS sequence"/>
</dbReference>
<evidence type="ECO:0000259" key="16">
    <source>
        <dbReference type="PROSITE" id="PS50011"/>
    </source>
</evidence>
<dbReference type="EMBL" id="JXTB01000155">
    <property type="protein sequence ID" value="PON57882.1"/>
    <property type="molecule type" value="Genomic_DNA"/>
</dbReference>
<feature type="domain" description="Protein kinase" evidence="16">
    <location>
        <begin position="180"/>
        <end position="421"/>
    </location>
</feature>
<dbReference type="EC" id="2.7.11.1" evidence="2"/>
<evidence type="ECO:0000256" key="11">
    <source>
        <dbReference type="ARBA" id="ARBA00047899"/>
    </source>
</evidence>
<evidence type="ECO:0000256" key="15">
    <source>
        <dbReference type="SAM" id="Phobius"/>
    </source>
</evidence>
<dbReference type="OrthoDB" id="4062651at2759"/>
<feature type="compositionally biased region" description="Basic and acidic residues" evidence="14">
    <location>
        <begin position="406"/>
        <end position="421"/>
    </location>
</feature>